<organism evidence="1">
    <name type="scientific">Mammaliicoccus phage MSShimriz1</name>
    <dbReference type="NCBI Taxonomy" id="3230127"/>
    <lineage>
        <taxon>Viruses</taxon>
    </lineage>
</organism>
<evidence type="ECO:0000313" key="1">
    <source>
        <dbReference type="EMBL" id="XCH45064.1"/>
    </source>
</evidence>
<accession>A0AAU8GRP1</accession>
<proteinExistence type="predicted"/>
<sequence length="204" mass="23935">MSKRFDKGMDNEFKKGLLQLHLNTLYDLDEQLCNMMESTTITTLRPLQLSVFHYFIEEVMVAKLKPILKGKSITRAKWRVLTLLGVKEFIKFNETYKRLVMTTAYLSEVAEDVGYSYHRFPVKVKGNGKNDIDGYAVSLNRIDYYMVYLKRGVTFVYDDDTTKTFSDFRIIHFKNKDTEITNKTYTNVYGSEFLITEVSLEEEE</sequence>
<reference evidence="1" key="1">
    <citation type="submission" date="2024-06" db="EMBL/GenBank/DDBJ databases">
        <authorList>
            <person name="Ashkenazi R."/>
            <person name="Lipszyc R.R."/>
            <person name="Braunstein R."/>
            <person name="Yerushalmy O."/>
            <person name="Alkalay-Oren S."/>
            <person name="Coppenhagn-Glazer S."/>
            <person name="Hazan R."/>
        </authorList>
    </citation>
    <scope>NUCLEOTIDE SEQUENCE</scope>
</reference>
<protein>
    <submittedName>
        <fullName evidence="1">Uncharacterized protein</fullName>
    </submittedName>
</protein>
<name>A0AAU8GRP1_9VIRU</name>
<dbReference type="EMBL" id="PP931174">
    <property type="protein sequence ID" value="XCH45064.1"/>
    <property type="molecule type" value="Genomic_DNA"/>
</dbReference>